<feature type="coiled-coil region" evidence="1">
    <location>
        <begin position="206"/>
        <end position="261"/>
    </location>
</feature>
<accession>A0A9P5VJK7</accession>
<evidence type="ECO:0000256" key="1">
    <source>
        <dbReference type="SAM" id="Coils"/>
    </source>
</evidence>
<proteinExistence type="predicted"/>
<dbReference type="AlphaFoldDB" id="A0A9P5VJK7"/>
<reference evidence="3" key="1">
    <citation type="journal article" date="2020" name="Fungal Divers.">
        <title>Resolving the Mortierellaceae phylogeny through synthesis of multi-gene phylogenetics and phylogenomics.</title>
        <authorList>
            <person name="Vandepol N."/>
            <person name="Liber J."/>
            <person name="Desiro A."/>
            <person name="Na H."/>
            <person name="Kennedy M."/>
            <person name="Barry K."/>
            <person name="Grigoriev I.V."/>
            <person name="Miller A.N."/>
            <person name="O'Donnell K."/>
            <person name="Stajich J.E."/>
            <person name="Bonito G."/>
        </authorList>
    </citation>
    <scope>NUCLEOTIDE SEQUENCE</scope>
    <source>
        <strain evidence="3">NVP1</strain>
    </source>
</reference>
<evidence type="ECO:0000313" key="4">
    <source>
        <dbReference type="Proteomes" id="UP000696485"/>
    </source>
</evidence>
<comment type="caution">
    <text evidence="3">The sequence shown here is derived from an EMBL/GenBank/DDBJ whole genome shotgun (WGS) entry which is preliminary data.</text>
</comment>
<evidence type="ECO:0000256" key="2">
    <source>
        <dbReference type="SAM" id="MobiDB-lite"/>
    </source>
</evidence>
<gene>
    <name evidence="3" type="ORF">BG006_008458</name>
</gene>
<name>A0A9P5VJK7_9FUNG</name>
<protein>
    <submittedName>
        <fullName evidence="3">Uncharacterized protein</fullName>
    </submittedName>
</protein>
<feature type="coiled-coil region" evidence="1">
    <location>
        <begin position="111"/>
        <end position="145"/>
    </location>
</feature>
<feature type="region of interest" description="Disordered" evidence="2">
    <location>
        <begin position="1"/>
        <end position="49"/>
    </location>
</feature>
<keyword evidence="1" id="KW-0175">Coiled coil</keyword>
<sequence length="363" mass="41222">MGPHEPPSSKYRLAQSPIESKGPMEQDSHESQNEMDYSDRQDTPYPGSYHSSGIIRAKSYSMFESSSSGLMWSHPERDVARRGYGGNNIARNSMGLPEMPTRDWVKMQTRINTLEQEVSHASRTNLLLNQELDKVNEHLRRLTSESGEGWRREYEFLVQQVDLMHRQLQTAYSETRSGGQQGVGTLSRRGSTIGQAEMTRELHAEVKDLTASLRTWQAAFHQAEENYRRKCDGERELKQTLRERENQLSNLVEKLTGYESEFQKSITYYDELMRLSFELEALEGRDDGPKALAMEALEGRDDGPKALALEGGTCDSQPHASMDSRMPGNFPDRSLEQHPVNNIDQLSVSILSWAALLATYILS</sequence>
<organism evidence="3 4">
    <name type="scientific">Podila minutissima</name>
    <dbReference type="NCBI Taxonomy" id="64525"/>
    <lineage>
        <taxon>Eukaryota</taxon>
        <taxon>Fungi</taxon>
        <taxon>Fungi incertae sedis</taxon>
        <taxon>Mucoromycota</taxon>
        <taxon>Mortierellomycotina</taxon>
        <taxon>Mortierellomycetes</taxon>
        <taxon>Mortierellales</taxon>
        <taxon>Mortierellaceae</taxon>
        <taxon>Podila</taxon>
    </lineage>
</organism>
<evidence type="ECO:0000313" key="3">
    <source>
        <dbReference type="EMBL" id="KAF9328339.1"/>
    </source>
</evidence>
<feature type="compositionally biased region" description="Basic and acidic residues" evidence="2">
    <location>
        <begin position="22"/>
        <end position="42"/>
    </location>
</feature>
<dbReference type="Proteomes" id="UP000696485">
    <property type="component" value="Unassembled WGS sequence"/>
</dbReference>
<dbReference type="EMBL" id="JAAAUY010000574">
    <property type="protein sequence ID" value="KAF9328339.1"/>
    <property type="molecule type" value="Genomic_DNA"/>
</dbReference>
<keyword evidence="4" id="KW-1185">Reference proteome</keyword>
<feature type="region of interest" description="Disordered" evidence="2">
    <location>
        <begin position="172"/>
        <end position="192"/>
    </location>
</feature>